<name>A0A9P7MR32_9HYPO</name>
<gene>
    <name evidence="3" type="ORF">E4U56_002406</name>
</gene>
<reference evidence="3" key="1">
    <citation type="journal article" date="2020" name="bioRxiv">
        <title>Whole genome comparisons of ergot fungi reveals the divergence and evolution of species within the genus Claviceps are the result of varying mechanisms driving genome evolution and host range expansion.</title>
        <authorList>
            <person name="Wyka S.A."/>
            <person name="Mondo S.J."/>
            <person name="Liu M."/>
            <person name="Dettman J."/>
            <person name="Nalam V."/>
            <person name="Broders K.D."/>
        </authorList>
    </citation>
    <scope>NUCLEOTIDE SEQUENCE</scope>
    <source>
        <strain evidence="3">CCC 1102</strain>
    </source>
</reference>
<keyword evidence="2" id="KW-1133">Transmembrane helix</keyword>
<keyword evidence="2" id="KW-0472">Membrane</keyword>
<accession>A0A9P7MR32</accession>
<evidence type="ECO:0000256" key="1">
    <source>
        <dbReference type="SAM" id="MobiDB-lite"/>
    </source>
</evidence>
<organism evidence="3 4">
    <name type="scientific">Claviceps arundinis</name>
    <dbReference type="NCBI Taxonomy" id="1623583"/>
    <lineage>
        <taxon>Eukaryota</taxon>
        <taxon>Fungi</taxon>
        <taxon>Dikarya</taxon>
        <taxon>Ascomycota</taxon>
        <taxon>Pezizomycotina</taxon>
        <taxon>Sordariomycetes</taxon>
        <taxon>Hypocreomycetidae</taxon>
        <taxon>Hypocreales</taxon>
        <taxon>Clavicipitaceae</taxon>
        <taxon>Claviceps</taxon>
    </lineage>
</organism>
<dbReference type="EMBL" id="SRPS01000179">
    <property type="protein sequence ID" value="KAG5964105.1"/>
    <property type="molecule type" value="Genomic_DNA"/>
</dbReference>
<comment type="caution">
    <text evidence="3">The sequence shown here is derived from an EMBL/GenBank/DDBJ whole genome shotgun (WGS) entry which is preliminary data.</text>
</comment>
<feature type="transmembrane region" description="Helical" evidence="2">
    <location>
        <begin position="6"/>
        <end position="27"/>
    </location>
</feature>
<proteinExistence type="predicted"/>
<evidence type="ECO:0000313" key="3">
    <source>
        <dbReference type="EMBL" id="KAG5964105.1"/>
    </source>
</evidence>
<dbReference type="Proteomes" id="UP000784919">
    <property type="component" value="Unassembled WGS sequence"/>
</dbReference>
<keyword evidence="2" id="KW-0812">Transmembrane</keyword>
<protein>
    <submittedName>
        <fullName evidence="3">Uncharacterized protein</fullName>
    </submittedName>
</protein>
<dbReference type="AlphaFoldDB" id="A0A9P7MR32"/>
<evidence type="ECO:0000256" key="2">
    <source>
        <dbReference type="SAM" id="Phobius"/>
    </source>
</evidence>
<evidence type="ECO:0000313" key="4">
    <source>
        <dbReference type="Proteomes" id="UP000784919"/>
    </source>
</evidence>
<feature type="region of interest" description="Disordered" evidence="1">
    <location>
        <begin position="51"/>
        <end position="88"/>
    </location>
</feature>
<feature type="region of interest" description="Disordered" evidence="1">
    <location>
        <begin position="349"/>
        <end position="368"/>
    </location>
</feature>
<sequence length="368" mass="39803">MPVPHVVLASGAVVAVSVAVATALAMYENPELRRYADDIRRRVAVTLHSLGNGIHPSERSPMFNRPEDAEGFLQSRGGTGADPGVDADEDTRRRQREELMYWNSMRLQKEEEQAKKALAAMEPEKSLQPVVETRGTTFNDMLTRDANADKGTYIINTGADVRDGGAGLRHRGGGFVSTMYTNPFADENFVDRDEVAAVSATYVPGKDDRMSDIYSATTRETDDGYTRTLDGSPALIELSSLPRQSPPTLERQLAADEYMTASQDDGQEAYSSIQAWAQDSSLTLYSPLAEMSLGPVSEPEVLSEGQLTPTESVSVIGSSDMESGEHTTQEGQGRLDVLSGSEGLLTPVSWSDFGSVVSDNDGQGALHE</sequence>
<dbReference type="OrthoDB" id="3926760at2759"/>